<protein>
    <submittedName>
        <fullName evidence="1">Uncharacterized protein</fullName>
    </submittedName>
</protein>
<dbReference type="EMBL" id="UZAL01002951">
    <property type="protein sequence ID" value="VDO85407.1"/>
    <property type="molecule type" value="Genomic_DNA"/>
</dbReference>
<reference evidence="1 2" key="1">
    <citation type="submission" date="2018-11" db="EMBL/GenBank/DDBJ databases">
        <authorList>
            <consortium name="Pathogen Informatics"/>
        </authorList>
    </citation>
    <scope>NUCLEOTIDE SEQUENCE [LARGE SCALE GENOMIC DNA]</scope>
    <source>
        <strain>Denwood</strain>
        <strain evidence="2">Zambia</strain>
    </source>
</reference>
<gene>
    <name evidence="1" type="ORF">SMTD_LOCUS2248</name>
</gene>
<organism evidence="1 2">
    <name type="scientific">Schistosoma mattheei</name>
    <dbReference type="NCBI Taxonomy" id="31246"/>
    <lineage>
        <taxon>Eukaryota</taxon>
        <taxon>Metazoa</taxon>
        <taxon>Spiralia</taxon>
        <taxon>Lophotrochozoa</taxon>
        <taxon>Platyhelminthes</taxon>
        <taxon>Trematoda</taxon>
        <taxon>Digenea</taxon>
        <taxon>Strigeidida</taxon>
        <taxon>Schistosomatoidea</taxon>
        <taxon>Schistosomatidae</taxon>
        <taxon>Schistosoma</taxon>
    </lineage>
</organism>
<name>A0A183NJG2_9TREM</name>
<proteinExistence type="predicted"/>
<evidence type="ECO:0000313" key="1">
    <source>
        <dbReference type="EMBL" id="VDO85407.1"/>
    </source>
</evidence>
<evidence type="ECO:0000313" key="2">
    <source>
        <dbReference type="Proteomes" id="UP000269396"/>
    </source>
</evidence>
<dbReference type="AlphaFoldDB" id="A0A183NJG2"/>
<keyword evidence="2" id="KW-1185">Reference proteome</keyword>
<dbReference type="Proteomes" id="UP000269396">
    <property type="component" value="Unassembled WGS sequence"/>
</dbReference>
<accession>A0A183NJG2</accession>
<sequence>LSSIIKNPCFTDRLHRPWIIISGFVLDSKISKCNLIAQTSSPISSVN</sequence>
<feature type="non-terminal residue" evidence="1">
    <location>
        <position position="1"/>
    </location>
</feature>